<gene>
    <name evidence="2" type="ORF">PIBRA_LOCUS1644</name>
</gene>
<evidence type="ECO:0000256" key="1">
    <source>
        <dbReference type="SAM" id="MobiDB-lite"/>
    </source>
</evidence>
<dbReference type="Proteomes" id="UP001152562">
    <property type="component" value="Unassembled WGS sequence"/>
</dbReference>
<name>A0A9P0X214_PIEBR</name>
<proteinExistence type="predicted"/>
<accession>A0A9P0X214</accession>
<dbReference type="EMBL" id="CALOZG010000002">
    <property type="protein sequence ID" value="CAH3964774.1"/>
    <property type="molecule type" value="Genomic_DNA"/>
</dbReference>
<protein>
    <submittedName>
        <fullName evidence="2">Uncharacterized protein</fullName>
    </submittedName>
</protein>
<evidence type="ECO:0000313" key="2">
    <source>
        <dbReference type="EMBL" id="CAH3964774.1"/>
    </source>
</evidence>
<reference evidence="2" key="1">
    <citation type="submission" date="2022-05" db="EMBL/GenBank/DDBJ databases">
        <authorList>
            <person name="Okamura Y."/>
        </authorList>
    </citation>
    <scope>NUCLEOTIDE SEQUENCE</scope>
</reference>
<organism evidence="2 3">
    <name type="scientific">Pieris brassicae</name>
    <name type="common">White butterfly</name>
    <name type="synonym">Large white butterfly</name>
    <dbReference type="NCBI Taxonomy" id="7116"/>
    <lineage>
        <taxon>Eukaryota</taxon>
        <taxon>Metazoa</taxon>
        <taxon>Ecdysozoa</taxon>
        <taxon>Arthropoda</taxon>
        <taxon>Hexapoda</taxon>
        <taxon>Insecta</taxon>
        <taxon>Pterygota</taxon>
        <taxon>Neoptera</taxon>
        <taxon>Endopterygota</taxon>
        <taxon>Lepidoptera</taxon>
        <taxon>Glossata</taxon>
        <taxon>Ditrysia</taxon>
        <taxon>Papilionoidea</taxon>
        <taxon>Pieridae</taxon>
        <taxon>Pierinae</taxon>
        <taxon>Pieris</taxon>
    </lineage>
</organism>
<feature type="region of interest" description="Disordered" evidence="1">
    <location>
        <begin position="1"/>
        <end position="36"/>
    </location>
</feature>
<comment type="caution">
    <text evidence="2">The sequence shown here is derived from an EMBL/GenBank/DDBJ whole genome shotgun (WGS) entry which is preliminary data.</text>
</comment>
<feature type="compositionally biased region" description="Basic residues" evidence="1">
    <location>
        <begin position="22"/>
        <end position="35"/>
    </location>
</feature>
<sequence>MSGPEHVRARAASNQTGPVKMTKVKTSHAQKKRLAARYSPCRPPLARAPVTHTPFTKVSLTKRRCGTGGRRHRSDFVSPPGCTSARHLHNTCPGYFHSIQGITHCNPGTVHKGVRENWRDGAAGRVRRTSGVRRCRYDTLESKSEWRGARHFSYFRCDSREPRLLQPLPRLPYYLRH</sequence>
<dbReference type="AlphaFoldDB" id="A0A9P0X214"/>
<evidence type="ECO:0000313" key="3">
    <source>
        <dbReference type="Proteomes" id="UP001152562"/>
    </source>
</evidence>
<keyword evidence="3" id="KW-1185">Reference proteome</keyword>